<keyword evidence="2" id="KW-0812">Transmembrane</keyword>
<gene>
    <name evidence="3" type="ORF">MNEG_11108</name>
</gene>
<reference evidence="3 4" key="1">
    <citation type="journal article" date="2013" name="BMC Genomics">
        <title>Reconstruction of the lipid metabolism for the microalga Monoraphidium neglectum from its genome sequence reveals characteristics suitable for biofuel production.</title>
        <authorList>
            <person name="Bogen C."/>
            <person name="Al-Dilaimi A."/>
            <person name="Albersmeier A."/>
            <person name="Wichmann J."/>
            <person name="Grundmann M."/>
            <person name="Rupp O."/>
            <person name="Lauersen K.J."/>
            <person name="Blifernez-Klassen O."/>
            <person name="Kalinowski J."/>
            <person name="Goesmann A."/>
            <person name="Mussgnug J.H."/>
            <person name="Kruse O."/>
        </authorList>
    </citation>
    <scope>NUCLEOTIDE SEQUENCE [LARGE SCALE GENOMIC DNA]</scope>
    <source>
        <strain evidence="3 4">SAG 48.87</strain>
    </source>
</reference>
<feature type="compositionally biased region" description="Basic residues" evidence="1">
    <location>
        <begin position="125"/>
        <end position="137"/>
    </location>
</feature>
<evidence type="ECO:0000313" key="4">
    <source>
        <dbReference type="Proteomes" id="UP000054498"/>
    </source>
</evidence>
<dbReference type="Proteomes" id="UP000054498">
    <property type="component" value="Unassembled WGS sequence"/>
</dbReference>
<dbReference type="EMBL" id="KK102813">
    <property type="protein sequence ID" value="KIY96853.1"/>
    <property type="molecule type" value="Genomic_DNA"/>
</dbReference>
<keyword evidence="2" id="KW-1133">Transmembrane helix</keyword>
<keyword evidence="4" id="KW-1185">Reference proteome</keyword>
<feature type="region of interest" description="Disordered" evidence="1">
    <location>
        <begin position="113"/>
        <end position="159"/>
    </location>
</feature>
<dbReference type="KEGG" id="mng:MNEG_11108"/>
<accession>A0A0D2KM84</accession>
<name>A0A0D2KM84_9CHLO</name>
<keyword evidence="2" id="KW-0472">Membrane</keyword>
<organism evidence="3 4">
    <name type="scientific">Monoraphidium neglectum</name>
    <dbReference type="NCBI Taxonomy" id="145388"/>
    <lineage>
        <taxon>Eukaryota</taxon>
        <taxon>Viridiplantae</taxon>
        <taxon>Chlorophyta</taxon>
        <taxon>core chlorophytes</taxon>
        <taxon>Chlorophyceae</taxon>
        <taxon>CS clade</taxon>
        <taxon>Sphaeropleales</taxon>
        <taxon>Selenastraceae</taxon>
        <taxon>Monoraphidium</taxon>
    </lineage>
</organism>
<protein>
    <submittedName>
        <fullName evidence="3">Uncharacterized protein</fullName>
    </submittedName>
</protein>
<proteinExistence type="predicted"/>
<evidence type="ECO:0000256" key="2">
    <source>
        <dbReference type="SAM" id="Phobius"/>
    </source>
</evidence>
<evidence type="ECO:0000256" key="1">
    <source>
        <dbReference type="SAM" id="MobiDB-lite"/>
    </source>
</evidence>
<dbReference type="OrthoDB" id="533508at2759"/>
<dbReference type="RefSeq" id="XP_013895873.1">
    <property type="nucleotide sequence ID" value="XM_014040419.1"/>
</dbReference>
<sequence>MADIEQKPLLDLEHGAEEEWDRVDALPRDIPTITVQQLIRQDPDHVLHNIKAGVVKVVGWLPRRMADGRAGTARRGRRGGPAAGAAGIAAGAAGRAARGGAGPARVGRWAGAQVARTSGMPQRAPPRRTRSRPRSRSKPAASAHRVAPPHAPSSPQLGEFKVPDTVLLRALDDRPMITMGADSAHIDYEAAWRARLTKLTGQPAARSGKRPGAGWSRMVTAEAFVVRIRHAARPDEEGLIRPLLMRWQAGGCHYSVFGLPAVHAVLQFKWDTFCGRALMAELVFFLTWLVSFSVFMLLWQDEDMTLSLPQLWNTPTGKPPACAGP</sequence>
<dbReference type="AlphaFoldDB" id="A0A0D2KM84"/>
<evidence type="ECO:0000313" key="3">
    <source>
        <dbReference type="EMBL" id="KIY96853.1"/>
    </source>
</evidence>
<feature type="transmembrane region" description="Helical" evidence="2">
    <location>
        <begin position="278"/>
        <end position="299"/>
    </location>
</feature>
<dbReference type="GeneID" id="25728337"/>